<keyword evidence="1" id="KW-0472">Membrane</keyword>
<keyword evidence="1" id="KW-1133">Transmembrane helix</keyword>
<feature type="transmembrane region" description="Helical" evidence="1">
    <location>
        <begin position="121"/>
        <end position="140"/>
    </location>
</feature>
<feature type="transmembrane region" description="Helical" evidence="1">
    <location>
        <begin position="161"/>
        <end position="179"/>
    </location>
</feature>
<name>A0A2X3VK85_STRSA</name>
<feature type="transmembrane region" description="Helical" evidence="1">
    <location>
        <begin position="38"/>
        <end position="56"/>
    </location>
</feature>
<protein>
    <submittedName>
        <fullName evidence="2">Uncharacterized protein</fullName>
    </submittedName>
</protein>
<sequence length="662" mass="79009">MKDILFYKLLVVLSFCLREISKLFFFILGIVIHPIKNISIWMIVLLSGLIMGNISIQLTGKDMFLMSAGLVSIMIFISNFLEKQTVDIDNKDNFYLGYNIKKLKFHDNFWLKRFNELPVSLLFWLIAGFPIIVICSKLEFNIEIFNKVFKSMNENMEYIKVIWLSAFVVISTYCTALLIESVALSSKTFSQSYLYKTTNLYEKIKIGAEIEQSFKKLFNNIFSFKTIVGLEDDLQFKIERGIDYIINRGTDVSSNEEELHKFYNLAFNCESEKIDVLIKRIKKYCKTEENKKIRYIIHAILLKRNLDIIYWYYIYKWSILNRLKVMPTEIVNLAITDLWKLLDIENDFYRSKDYQDIFWKICNGDIKSVRLSRPYNKSNRDNIKRNYCIYRIYLVMLEKVEDINFLNQLKNPKDIMDFLNVLNEIDKKGENSKYFSSIFSILFLQTIDRKYKDNDFINSFSKMMSDKYMQEYLKNERVNCSKNILLSGEYSEVLMDNNALDYLLMFMKLEDIILVLTFCLAYSERSGKEVMKIEEFKIWKTSIYRQNLIGDIENIRYSEFLCKLCNNSNVNHFIFEGFIKWMWDSIFKPFDENIYEEFLKLGNDGIRRNFSLDRYFIVRLLLCTDPNKSVSLFYFKEENKQKIKKELSSIKVILENENIYLF</sequence>
<dbReference type="Proteomes" id="UP000249623">
    <property type="component" value="Chromosome 1"/>
</dbReference>
<proteinExistence type="predicted"/>
<dbReference type="EMBL" id="LS483346">
    <property type="protein sequence ID" value="SQF33927.1"/>
    <property type="molecule type" value="Genomic_DNA"/>
</dbReference>
<evidence type="ECO:0000313" key="2">
    <source>
        <dbReference type="EMBL" id="SQF33927.1"/>
    </source>
</evidence>
<feature type="transmembrane region" description="Helical" evidence="1">
    <location>
        <begin position="9"/>
        <end position="32"/>
    </location>
</feature>
<gene>
    <name evidence="2" type="ORF">NCTC11085_00404</name>
</gene>
<dbReference type="RefSeq" id="WP_002925958.1">
    <property type="nucleotide sequence ID" value="NZ_CP071430.1"/>
</dbReference>
<evidence type="ECO:0000313" key="3">
    <source>
        <dbReference type="Proteomes" id="UP000249623"/>
    </source>
</evidence>
<accession>A0A2X3VK85</accession>
<reference evidence="2 3" key="1">
    <citation type="submission" date="2018-06" db="EMBL/GenBank/DDBJ databases">
        <authorList>
            <consortium name="Pathogen Informatics"/>
            <person name="Doyle S."/>
        </authorList>
    </citation>
    <scope>NUCLEOTIDE SEQUENCE [LARGE SCALE GENOMIC DNA]</scope>
    <source>
        <strain evidence="2 3">NCTC11085</strain>
    </source>
</reference>
<organism evidence="2 3">
    <name type="scientific">Streptococcus sanguinis</name>
    <dbReference type="NCBI Taxonomy" id="1305"/>
    <lineage>
        <taxon>Bacteria</taxon>
        <taxon>Bacillati</taxon>
        <taxon>Bacillota</taxon>
        <taxon>Bacilli</taxon>
        <taxon>Lactobacillales</taxon>
        <taxon>Streptococcaceae</taxon>
        <taxon>Streptococcus</taxon>
    </lineage>
</organism>
<evidence type="ECO:0000256" key="1">
    <source>
        <dbReference type="SAM" id="Phobius"/>
    </source>
</evidence>
<keyword evidence="1" id="KW-0812">Transmembrane</keyword>
<dbReference type="AlphaFoldDB" id="A0A2X3VK85"/>